<keyword evidence="2" id="KW-1185">Reference proteome</keyword>
<dbReference type="RefSeq" id="WP_109327535.1">
    <property type="nucleotide sequence ID" value="NZ_CP021354.1"/>
</dbReference>
<evidence type="ECO:0000313" key="2">
    <source>
        <dbReference type="Proteomes" id="UP000245711"/>
    </source>
</evidence>
<protein>
    <submittedName>
        <fullName evidence="1">Uncharacterized protein</fullName>
    </submittedName>
</protein>
<sequence length="113" mass="12237">MRNAIDVAHDLSQIAEPFLDAGARSRVDEFLDMGEGRIAVEIILRAAVAGMFTIPRPLLHEVTSCILVGTSSEQGGEDLRSLVDAALRHNRGVATDRVTTETASRVHCELRLG</sequence>
<dbReference type="EMBL" id="CP021354">
    <property type="protein sequence ID" value="AWK71347.1"/>
    <property type="molecule type" value="Genomic_DNA"/>
</dbReference>
<proteinExistence type="predicted"/>
<organism evidence="1 2">
    <name type="scientific">Rhodococcus oxybenzonivorans</name>
    <dbReference type="NCBI Taxonomy" id="1990687"/>
    <lineage>
        <taxon>Bacteria</taxon>
        <taxon>Bacillati</taxon>
        <taxon>Actinomycetota</taxon>
        <taxon>Actinomycetes</taxon>
        <taxon>Mycobacteriales</taxon>
        <taxon>Nocardiaceae</taxon>
        <taxon>Rhodococcus</taxon>
    </lineage>
</organism>
<reference evidence="1 2" key="1">
    <citation type="submission" date="2017-05" db="EMBL/GenBank/DDBJ databases">
        <title>Isolation of Rhodococcus sp. S2-17 biodegrading of BP-3.</title>
        <authorList>
            <person name="Lee Y."/>
            <person name="Kim K.H."/>
            <person name="Chun B.H."/>
            <person name="Jung H.S."/>
            <person name="Jeon C.O."/>
        </authorList>
    </citation>
    <scope>NUCLEOTIDE SEQUENCE [LARGE SCALE GENOMIC DNA]</scope>
    <source>
        <strain evidence="1 2">S2-17</strain>
    </source>
</reference>
<name>A0A2S2BRT6_9NOCA</name>
<accession>A0A2S2BRT6</accession>
<evidence type="ECO:0000313" key="1">
    <source>
        <dbReference type="EMBL" id="AWK71347.1"/>
    </source>
</evidence>
<dbReference type="AlphaFoldDB" id="A0A2S2BRT6"/>
<dbReference type="Proteomes" id="UP000245711">
    <property type="component" value="Chromosome"/>
</dbReference>
<dbReference type="KEGG" id="roz:CBI38_06905"/>
<gene>
    <name evidence="1" type="ORF">CBI38_06905</name>
</gene>